<keyword evidence="1" id="KW-0732">Signal</keyword>
<keyword evidence="3" id="KW-1185">Reference proteome</keyword>
<dbReference type="RefSeq" id="WP_377558703.1">
    <property type="nucleotide sequence ID" value="NZ_JBHUHQ010000041.1"/>
</dbReference>
<organism evidence="2 3">
    <name type="scientific">Ornithinibacillus salinisoli</name>
    <dbReference type="NCBI Taxonomy" id="1848459"/>
    <lineage>
        <taxon>Bacteria</taxon>
        <taxon>Bacillati</taxon>
        <taxon>Bacillota</taxon>
        <taxon>Bacilli</taxon>
        <taxon>Bacillales</taxon>
        <taxon>Bacillaceae</taxon>
        <taxon>Ornithinibacillus</taxon>
    </lineage>
</organism>
<evidence type="ECO:0000256" key="1">
    <source>
        <dbReference type="SAM" id="SignalP"/>
    </source>
</evidence>
<accession>A0ABW4W4J3</accession>
<dbReference type="Proteomes" id="UP001597383">
    <property type="component" value="Unassembled WGS sequence"/>
</dbReference>
<sequence length="172" mass="20043">MKNRTSLTLFFCIFLLLLLGACQKDENKTAQLDEGNDMEEQQEEQNYLYQDEMVKVVDTAGWKKEQENTDDRDNNIVFKNGKVKVILTSVSNERSLDEIKRELKASFGNSEAIEETEQYLSLKTNRKDSVRTDIYLNNGTKQTGIIIFMTPLKDYETNQAIIEEFKQNIQFF</sequence>
<reference evidence="3" key="1">
    <citation type="journal article" date="2019" name="Int. J. Syst. Evol. Microbiol.">
        <title>The Global Catalogue of Microorganisms (GCM) 10K type strain sequencing project: providing services to taxonomists for standard genome sequencing and annotation.</title>
        <authorList>
            <consortium name="The Broad Institute Genomics Platform"/>
            <consortium name="The Broad Institute Genome Sequencing Center for Infectious Disease"/>
            <person name="Wu L."/>
            <person name="Ma J."/>
        </authorList>
    </citation>
    <scope>NUCLEOTIDE SEQUENCE [LARGE SCALE GENOMIC DNA]</scope>
    <source>
        <strain evidence="3">R28</strain>
    </source>
</reference>
<comment type="caution">
    <text evidence="2">The sequence shown here is derived from an EMBL/GenBank/DDBJ whole genome shotgun (WGS) entry which is preliminary data.</text>
</comment>
<name>A0ABW4W4J3_9BACI</name>
<protein>
    <recommendedName>
        <fullName evidence="4">Lipoprotein</fullName>
    </recommendedName>
</protein>
<feature type="signal peptide" evidence="1">
    <location>
        <begin position="1"/>
        <end position="24"/>
    </location>
</feature>
<proteinExistence type="predicted"/>
<evidence type="ECO:0008006" key="4">
    <source>
        <dbReference type="Google" id="ProtNLM"/>
    </source>
</evidence>
<evidence type="ECO:0000313" key="2">
    <source>
        <dbReference type="EMBL" id="MFD2046652.1"/>
    </source>
</evidence>
<dbReference type="PROSITE" id="PS51257">
    <property type="entry name" value="PROKAR_LIPOPROTEIN"/>
    <property type="match status" value="1"/>
</dbReference>
<evidence type="ECO:0000313" key="3">
    <source>
        <dbReference type="Proteomes" id="UP001597383"/>
    </source>
</evidence>
<gene>
    <name evidence="2" type="ORF">ACFSJF_20505</name>
</gene>
<feature type="chain" id="PRO_5045811922" description="Lipoprotein" evidence="1">
    <location>
        <begin position="25"/>
        <end position="172"/>
    </location>
</feature>
<dbReference type="EMBL" id="JBHUHQ010000041">
    <property type="protein sequence ID" value="MFD2046652.1"/>
    <property type="molecule type" value="Genomic_DNA"/>
</dbReference>